<accession>A0ABS7UH09</accession>
<organism evidence="2 3">
    <name type="scientific">Nocardioides mangrovi</name>
    <dbReference type="NCBI Taxonomy" id="2874580"/>
    <lineage>
        <taxon>Bacteria</taxon>
        <taxon>Bacillati</taxon>
        <taxon>Actinomycetota</taxon>
        <taxon>Actinomycetes</taxon>
        <taxon>Propionibacteriales</taxon>
        <taxon>Nocardioidaceae</taxon>
        <taxon>Nocardioides</taxon>
    </lineage>
</organism>
<dbReference type="Proteomes" id="UP000780875">
    <property type="component" value="Unassembled WGS sequence"/>
</dbReference>
<gene>
    <name evidence="2" type="ORF">K8U61_18205</name>
</gene>
<name>A0ABS7UH09_9ACTN</name>
<dbReference type="RefSeq" id="WP_224124475.1">
    <property type="nucleotide sequence ID" value="NZ_JAIQZJ010000012.1"/>
</dbReference>
<reference evidence="2 3" key="1">
    <citation type="submission" date="2021-09" db="EMBL/GenBank/DDBJ databases">
        <title>Whole genome sequence of Nocardioides sp. GBK3QG-3.</title>
        <authorList>
            <person name="Tuo L."/>
        </authorList>
    </citation>
    <scope>NUCLEOTIDE SEQUENCE [LARGE SCALE GENOMIC DNA]</scope>
    <source>
        <strain evidence="2 3">GBK3QG-3</strain>
    </source>
</reference>
<feature type="region of interest" description="Disordered" evidence="1">
    <location>
        <begin position="1"/>
        <end position="22"/>
    </location>
</feature>
<protein>
    <recommendedName>
        <fullName evidence="4">SAF domain-containing protein</fullName>
    </recommendedName>
</protein>
<evidence type="ECO:0000313" key="3">
    <source>
        <dbReference type="Proteomes" id="UP000780875"/>
    </source>
</evidence>
<keyword evidence="3" id="KW-1185">Reference proteome</keyword>
<evidence type="ECO:0000256" key="1">
    <source>
        <dbReference type="SAM" id="MobiDB-lite"/>
    </source>
</evidence>
<sequence>MALGVDTRTSGADTSVPAATRATTPGWRDPRLWIGLLIVALSVVAGSRLLASADDTVAVWAVAADAGAGAELTDADLVVHRVRFADGDDLSAYYAADDELPATLRLVRAVGAGELLPRAAVGAADAPSDVVELPVGVDPAQVPPSVRAGSVVDVYLLGGKGDAGPVLEEVTVVSASSPESGFGSVGGQLQLVLAVPQEAAADFLAAVGASDQPTLTVVRRS</sequence>
<dbReference type="EMBL" id="JAIQZJ010000012">
    <property type="protein sequence ID" value="MBZ5740115.1"/>
    <property type="molecule type" value="Genomic_DNA"/>
</dbReference>
<evidence type="ECO:0008006" key="4">
    <source>
        <dbReference type="Google" id="ProtNLM"/>
    </source>
</evidence>
<proteinExistence type="predicted"/>
<comment type="caution">
    <text evidence="2">The sequence shown here is derived from an EMBL/GenBank/DDBJ whole genome shotgun (WGS) entry which is preliminary data.</text>
</comment>
<evidence type="ECO:0000313" key="2">
    <source>
        <dbReference type="EMBL" id="MBZ5740115.1"/>
    </source>
</evidence>